<dbReference type="PRINTS" id="PR00032">
    <property type="entry name" value="HTHARAC"/>
</dbReference>
<organism evidence="5 6">
    <name type="scientific">Sulfurospirillum barnesii (strain ATCC 700032 / DSM 10660 / SES-3)</name>
    <dbReference type="NCBI Taxonomy" id="760154"/>
    <lineage>
        <taxon>Bacteria</taxon>
        <taxon>Pseudomonadati</taxon>
        <taxon>Campylobacterota</taxon>
        <taxon>Epsilonproteobacteria</taxon>
        <taxon>Campylobacterales</taxon>
        <taxon>Sulfurospirillaceae</taxon>
        <taxon>Sulfurospirillum</taxon>
    </lineage>
</organism>
<dbReference type="KEGG" id="sba:Sulba_1708"/>
<protein>
    <submittedName>
        <fullName evidence="5">DNA-binding domain-containing protein, AraC-type</fullName>
    </submittedName>
</protein>
<dbReference type="Gene3D" id="1.10.10.60">
    <property type="entry name" value="Homeodomain-like"/>
    <property type="match status" value="2"/>
</dbReference>
<sequence length="287" mass="33487">MKHRQSTQNDHLERINEVLFYIHKDLQKNYGVEELASLVAMSPFHFNRVFKERVGESVHGYIKRVKLEHAANLLLFNPHSTISHSMQEVGFSSNASFTQAFKENFGVTPTKWREVDKANEKKDMSFLEKPLHVKIQTMPSFYVAYVRHKGYDRSIKRAWLKLQDWALRQGVAFSQQTMIALHHSNPRFVESSQCHYVACLQLPSSGRFYRNGDVGVMHIPPTLCAVFSLQGVYGDLKKYMDVIYHEWLCASEYEKVALPSFAIYRENHFINADERFDLDFCVPVRFK</sequence>
<dbReference type="InterPro" id="IPR010499">
    <property type="entry name" value="AraC_E-bd"/>
</dbReference>
<evidence type="ECO:0000313" key="5">
    <source>
        <dbReference type="EMBL" id="AFL68996.1"/>
    </source>
</evidence>
<dbReference type="GO" id="GO:0003700">
    <property type="term" value="F:DNA-binding transcription factor activity"/>
    <property type="evidence" value="ECO:0007669"/>
    <property type="project" value="InterPro"/>
</dbReference>
<evidence type="ECO:0000256" key="3">
    <source>
        <dbReference type="ARBA" id="ARBA00023163"/>
    </source>
</evidence>
<proteinExistence type="predicted"/>
<dbReference type="InterPro" id="IPR018060">
    <property type="entry name" value="HTH_AraC"/>
</dbReference>
<keyword evidence="3" id="KW-0804">Transcription</keyword>
<dbReference type="HOGENOM" id="CLU_000445_81_1_7"/>
<dbReference type="OrthoDB" id="5337216at2"/>
<dbReference type="SUPFAM" id="SSF55136">
    <property type="entry name" value="Probable bacterial effector-binding domain"/>
    <property type="match status" value="1"/>
</dbReference>
<dbReference type="Proteomes" id="UP000006176">
    <property type="component" value="Chromosome"/>
</dbReference>
<feature type="domain" description="HTH araC/xylS-type" evidence="4">
    <location>
        <begin position="16"/>
        <end position="115"/>
    </location>
</feature>
<evidence type="ECO:0000259" key="4">
    <source>
        <dbReference type="PROSITE" id="PS01124"/>
    </source>
</evidence>
<dbReference type="PANTHER" id="PTHR40055:SF1">
    <property type="entry name" value="TRANSCRIPTIONAL REGULATOR YGIV-RELATED"/>
    <property type="match status" value="1"/>
</dbReference>
<gene>
    <name evidence="5" type="ordered locus">Sulba_1708</name>
</gene>
<name>I3XYH2_SULBS</name>
<accession>I3XYH2</accession>
<dbReference type="InterPro" id="IPR050908">
    <property type="entry name" value="SmbC-like"/>
</dbReference>
<keyword evidence="1" id="KW-0805">Transcription regulation</keyword>
<evidence type="ECO:0000256" key="1">
    <source>
        <dbReference type="ARBA" id="ARBA00023015"/>
    </source>
</evidence>
<dbReference type="Gene3D" id="3.20.80.10">
    <property type="entry name" value="Regulatory factor, effector binding domain"/>
    <property type="match status" value="1"/>
</dbReference>
<dbReference type="Pfam" id="PF06445">
    <property type="entry name" value="GyrI-like"/>
    <property type="match status" value="1"/>
</dbReference>
<dbReference type="PROSITE" id="PS01124">
    <property type="entry name" value="HTH_ARAC_FAMILY_2"/>
    <property type="match status" value="1"/>
</dbReference>
<dbReference type="SMART" id="SM00871">
    <property type="entry name" value="AraC_E_bind"/>
    <property type="match status" value="1"/>
</dbReference>
<reference evidence="5 6" key="1">
    <citation type="submission" date="2012-06" db="EMBL/GenBank/DDBJ databases">
        <title>Complete sequence of Sulfurospirillum barnesii SES-3.</title>
        <authorList>
            <consortium name="US DOE Joint Genome Institute"/>
            <person name="Lucas S."/>
            <person name="Han J."/>
            <person name="Lapidus A."/>
            <person name="Cheng J.-F."/>
            <person name="Goodwin L."/>
            <person name="Pitluck S."/>
            <person name="Peters L."/>
            <person name="Ovchinnikova G."/>
            <person name="Lu M."/>
            <person name="Detter J.C."/>
            <person name="Han C."/>
            <person name="Tapia R."/>
            <person name="Land M."/>
            <person name="Hauser L."/>
            <person name="Kyrpides N."/>
            <person name="Ivanova N."/>
            <person name="Pagani I."/>
            <person name="Stolz J."/>
            <person name="Arkin A."/>
            <person name="Dehal P."/>
            <person name="Oremland R."/>
            <person name="Saltikov C."/>
            <person name="Basu P."/>
            <person name="Hollibaugh J."/>
            <person name="Newman D."/>
            <person name="Stolyar S."/>
            <person name="Hazen T."/>
            <person name="Woyke T."/>
        </authorList>
    </citation>
    <scope>NUCLEOTIDE SEQUENCE [LARGE SCALE GENOMIC DNA]</scope>
    <source>
        <strain evidence="6">ATCC 700032 / DSM 10660 / SES-3</strain>
    </source>
</reference>
<evidence type="ECO:0000313" key="6">
    <source>
        <dbReference type="Proteomes" id="UP000006176"/>
    </source>
</evidence>
<dbReference type="PATRIC" id="fig|760154.4.peg.1709"/>
<dbReference type="InterPro" id="IPR029442">
    <property type="entry name" value="GyrI-like"/>
</dbReference>
<keyword evidence="2 5" id="KW-0238">DNA-binding</keyword>
<keyword evidence="6" id="KW-1185">Reference proteome</keyword>
<dbReference type="GO" id="GO:0043565">
    <property type="term" value="F:sequence-specific DNA binding"/>
    <property type="evidence" value="ECO:0007669"/>
    <property type="project" value="InterPro"/>
</dbReference>
<dbReference type="eggNOG" id="COG2207">
    <property type="taxonomic scope" value="Bacteria"/>
</dbReference>
<dbReference type="eggNOG" id="COG3449">
    <property type="taxonomic scope" value="Bacteria"/>
</dbReference>
<dbReference type="STRING" id="760154.Sulba_1708"/>
<dbReference type="PANTHER" id="PTHR40055">
    <property type="entry name" value="TRANSCRIPTIONAL REGULATOR YGIV-RELATED"/>
    <property type="match status" value="1"/>
</dbReference>
<dbReference type="EMBL" id="CP003333">
    <property type="protein sequence ID" value="AFL68996.1"/>
    <property type="molecule type" value="Genomic_DNA"/>
</dbReference>
<dbReference type="InterPro" id="IPR020449">
    <property type="entry name" value="Tscrpt_reg_AraC-type_HTH"/>
</dbReference>
<dbReference type="AlphaFoldDB" id="I3XYH2"/>
<dbReference type="Pfam" id="PF12833">
    <property type="entry name" value="HTH_18"/>
    <property type="match status" value="1"/>
</dbReference>
<dbReference type="InterPro" id="IPR011256">
    <property type="entry name" value="Reg_factor_effector_dom_sf"/>
</dbReference>
<dbReference type="SMART" id="SM00342">
    <property type="entry name" value="HTH_ARAC"/>
    <property type="match status" value="1"/>
</dbReference>
<dbReference type="SUPFAM" id="SSF46689">
    <property type="entry name" value="Homeodomain-like"/>
    <property type="match status" value="2"/>
</dbReference>
<dbReference type="InterPro" id="IPR009057">
    <property type="entry name" value="Homeodomain-like_sf"/>
</dbReference>
<evidence type="ECO:0000256" key="2">
    <source>
        <dbReference type="ARBA" id="ARBA00023125"/>
    </source>
</evidence>